<organism evidence="1 2">
    <name type="scientific">Crepidotus variabilis</name>
    <dbReference type="NCBI Taxonomy" id="179855"/>
    <lineage>
        <taxon>Eukaryota</taxon>
        <taxon>Fungi</taxon>
        <taxon>Dikarya</taxon>
        <taxon>Basidiomycota</taxon>
        <taxon>Agaricomycotina</taxon>
        <taxon>Agaricomycetes</taxon>
        <taxon>Agaricomycetidae</taxon>
        <taxon>Agaricales</taxon>
        <taxon>Agaricineae</taxon>
        <taxon>Crepidotaceae</taxon>
        <taxon>Crepidotus</taxon>
    </lineage>
</organism>
<gene>
    <name evidence="1" type="ORF">CPB83DRAFT_849905</name>
</gene>
<accession>A0A9P6JS47</accession>
<proteinExistence type="predicted"/>
<evidence type="ECO:0000313" key="1">
    <source>
        <dbReference type="EMBL" id="KAF9530941.1"/>
    </source>
</evidence>
<keyword evidence="2" id="KW-1185">Reference proteome</keyword>
<sequence length="554" mass="63126">MDRIDSEATPYSRLDLTHSCRSTLSSWIDGKCFAEEKLKAMSPAQAVRLASRDEPNSCIVNTMAKLAASDDRYSGKNALWMFVGQVARTKRTSTKRTTWEVPMWILPFQGVIAVVQASFADHKLLPSAKPFVRDFYNGLLQVFEVIWHDRDLLRAKGYPADMLRNDVGRIFGACAIIRDLKRLAYAEKPLELLLTCWLEMSPDNLDTRKMMATTVTFLIEKSAPNLGYPLIGGPCPSDLEQRIFKIISPEYMAMKLKRMFDTDVLVGRYLNEELSLWVHLLRLGTNQPLINCLIDERAQLGVIIAVCRHLRSDDDDIETTKLILHNGGLLASRLFNASGVRMQDFVTQLLGLQAFAELLVRALTLLSSAPPGHDPAALEIWLKIFGWVAHSSHCYLETCKLQTTPLILHNARTSIELVYLQSRSGLIRNLEGNASVAHPCLEKMDALFYLLGCSEKSLRERLKLHRKCCNFDCPNRSLWKRSPRKFTCFRCETVFYCDRSCQKRYVSILMLVIRLISVHSDWQLHKPDCDPEKFANLNEMLLLYHDRHPTASEG</sequence>
<comment type="caution">
    <text evidence="1">The sequence shown here is derived from an EMBL/GenBank/DDBJ whole genome shotgun (WGS) entry which is preliminary data.</text>
</comment>
<reference evidence="1" key="1">
    <citation type="submission" date="2020-11" db="EMBL/GenBank/DDBJ databases">
        <authorList>
            <consortium name="DOE Joint Genome Institute"/>
            <person name="Ahrendt S."/>
            <person name="Riley R."/>
            <person name="Andreopoulos W."/>
            <person name="Labutti K."/>
            <person name="Pangilinan J."/>
            <person name="Ruiz-Duenas F.J."/>
            <person name="Barrasa J.M."/>
            <person name="Sanchez-Garcia M."/>
            <person name="Camarero S."/>
            <person name="Miyauchi S."/>
            <person name="Serrano A."/>
            <person name="Linde D."/>
            <person name="Babiker R."/>
            <person name="Drula E."/>
            <person name="Ayuso-Fernandez I."/>
            <person name="Pacheco R."/>
            <person name="Padilla G."/>
            <person name="Ferreira P."/>
            <person name="Barriuso J."/>
            <person name="Kellner H."/>
            <person name="Castanera R."/>
            <person name="Alfaro M."/>
            <person name="Ramirez L."/>
            <person name="Pisabarro A.G."/>
            <person name="Kuo A."/>
            <person name="Tritt A."/>
            <person name="Lipzen A."/>
            <person name="He G."/>
            <person name="Yan M."/>
            <person name="Ng V."/>
            <person name="Cullen D."/>
            <person name="Martin F."/>
            <person name="Rosso M.-N."/>
            <person name="Henrissat B."/>
            <person name="Hibbett D."/>
            <person name="Martinez A.T."/>
            <person name="Grigoriev I.V."/>
        </authorList>
    </citation>
    <scope>NUCLEOTIDE SEQUENCE</scope>
    <source>
        <strain evidence="1">CBS 506.95</strain>
    </source>
</reference>
<dbReference type="OrthoDB" id="2945538at2759"/>
<name>A0A9P6JS47_9AGAR</name>
<protein>
    <submittedName>
        <fullName evidence="1">Uncharacterized protein</fullName>
    </submittedName>
</protein>
<evidence type="ECO:0000313" key="2">
    <source>
        <dbReference type="Proteomes" id="UP000807306"/>
    </source>
</evidence>
<dbReference type="Proteomes" id="UP000807306">
    <property type="component" value="Unassembled WGS sequence"/>
</dbReference>
<dbReference type="AlphaFoldDB" id="A0A9P6JS47"/>
<dbReference type="EMBL" id="MU157837">
    <property type="protein sequence ID" value="KAF9530941.1"/>
    <property type="molecule type" value="Genomic_DNA"/>
</dbReference>